<evidence type="ECO:0000313" key="1">
    <source>
        <dbReference type="EMBL" id="TDR51952.1"/>
    </source>
</evidence>
<dbReference type="RefSeq" id="WP_133620866.1">
    <property type="nucleotide sequence ID" value="NZ_JAASUO010000008.1"/>
</dbReference>
<comment type="caution">
    <text evidence="1">The sequence shown here is derived from an EMBL/GenBank/DDBJ whole genome shotgun (WGS) entry which is preliminary data.</text>
</comment>
<dbReference type="AlphaFoldDB" id="A0A4R6ZIF6"/>
<dbReference type="STRING" id="1265846.PROCOU_08033"/>
<organism evidence="1 2">
    <name type="scientific">Listeria rocourtiae</name>
    <dbReference type="NCBI Taxonomy" id="647910"/>
    <lineage>
        <taxon>Bacteria</taxon>
        <taxon>Bacillati</taxon>
        <taxon>Bacillota</taxon>
        <taxon>Bacilli</taxon>
        <taxon>Bacillales</taxon>
        <taxon>Listeriaceae</taxon>
        <taxon>Listeria</taxon>
    </lineage>
</organism>
<name>A0A4R6ZIF6_9LIST</name>
<dbReference type="Proteomes" id="UP000295558">
    <property type="component" value="Unassembled WGS sequence"/>
</dbReference>
<protein>
    <submittedName>
        <fullName evidence="1">Type VII secretion effector (TIGR04197 family)</fullName>
    </submittedName>
</protein>
<sequence>MSKKIQLPSGRLSEHAKEISNSANDISFHLSPTMSYSTSSARQLVQSSMDAANMIKSMPEAFNKDVQNLKNVEQAFVASEKAMGDMWSKALHLDK</sequence>
<dbReference type="OrthoDB" id="2361468at2"/>
<dbReference type="EMBL" id="SNZK01000010">
    <property type="protein sequence ID" value="TDR51952.1"/>
    <property type="molecule type" value="Genomic_DNA"/>
</dbReference>
<evidence type="ECO:0000313" key="2">
    <source>
        <dbReference type="Proteomes" id="UP000295558"/>
    </source>
</evidence>
<gene>
    <name evidence="1" type="ORF">DFP96_11028</name>
</gene>
<dbReference type="NCBIfam" id="TIGR04197">
    <property type="entry name" value="T7SS_SACOL2603"/>
    <property type="match status" value="1"/>
</dbReference>
<keyword evidence="2" id="KW-1185">Reference proteome</keyword>
<dbReference type="InterPro" id="IPR021477">
    <property type="entry name" value="TVIIS_effector_SACOL2603_fam"/>
</dbReference>
<reference evidence="1 2" key="1">
    <citation type="submission" date="2019-03" db="EMBL/GenBank/DDBJ databases">
        <title>Genomic Encyclopedia of Type Strains, Phase III (KMG-III): the genomes of soil and plant-associated and newly described type strains.</title>
        <authorList>
            <person name="Whitman W."/>
        </authorList>
    </citation>
    <scope>NUCLEOTIDE SEQUENCE [LARGE SCALE GENOMIC DNA]</scope>
    <source>
        <strain evidence="1 2">CECT 7972</strain>
    </source>
</reference>
<proteinExistence type="predicted"/>
<accession>A0A4R6ZIF6</accession>